<sequence length="868" mass="97610">MADPVSLVLGVVATTFQAVQTSKALLELVADIRGAPGNIKAIYKEVYAFYNVIFSLNIVLKDQDVQTTISGNKTLIETVESLTKPINNCRAILGQLSVKLERLRNSCLESHNGRSSFVGVKWSLFSKNEISKLRQTLEVEKLTVSVALNVITMMTSMRTLTLAEENRVVSEARTRGNSDANTVISPFAHVTRGTPKLQLSTPRPCDHSDLEKTVDDIEATYISMNQISESLKAIVQTTQYAVMSADRLLHRKVAQVYQDLSKADIQIQQLRSSTARFEEFKKRMTAVASNGNTRTSKFEDLDSGQNGLDKGDSAVIEVFFDCVSRFSSRDSGASIDELQVNFFGTPEYRFELLPSFYPEQYVSEGSISKEVFAVAMLPSMDSQRTLRYFLDYAETARRWQRVVVLAAFHGERPQTDTLRVASSDDHVWGAPKALPSAVHSLLRTILPFIEFYSSITQISLDLKVGESGQITAESPRVEVIEDESEMSESDERKFLQYIDSVCCKRYVESDVITYSRINSTSYRVYVDSQACVENKVLFASGKKQGNNAFLDYLDEIKHCISLRRCANVSGFRGIVLDDTRRHLRSYLQELPMLTSVEFLLGLANSRSKTIPWFIREIWARQLIQAIIEIHSQALIAGIFNLNSVGIRADGTAMFHRLQHSEKYLPDSNGQAPPELRDRYRNDHSGSAVRDNLNFQTDIFQLGLVLWLLMEHVPKNMGHFCARSACTHLPRSTCMATHANPMELPKCCDNAPAYLCDIIRDCRLPDPQSRISTSELAHVLCSTPQPDNTPAEIQQALMPYISSGIDFDHTVYCDVCGDVTTEIHFHCNLCKSGDYDICQACFEKERRCLVLEHRLVKRAKGKNDLIDIS</sequence>
<keyword evidence="2" id="KW-0863">Zinc-finger</keyword>
<proteinExistence type="predicted"/>
<evidence type="ECO:0000256" key="3">
    <source>
        <dbReference type="ARBA" id="ARBA00022833"/>
    </source>
</evidence>
<dbReference type="InterPro" id="IPR043145">
    <property type="entry name" value="Znf_ZZ_sf"/>
</dbReference>
<dbReference type="AlphaFoldDB" id="A0AAE0DJH3"/>
<keyword evidence="6" id="KW-1185">Reference proteome</keyword>
<keyword evidence="1" id="KW-0479">Metal-binding</keyword>
<organism evidence="5 6">
    <name type="scientific">Lepraria neglecta</name>
    <dbReference type="NCBI Taxonomy" id="209136"/>
    <lineage>
        <taxon>Eukaryota</taxon>
        <taxon>Fungi</taxon>
        <taxon>Dikarya</taxon>
        <taxon>Ascomycota</taxon>
        <taxon>Pezizomycotina</taxon>
        <taxon>Lecanoromycetes</taxon>
        <taxon>OSLEUM clade</taxon>
        <taxon>Lecanoromycetidae</taxon>
        <taxon>Lecanorales</taxon>
        <taxon>Lecanorineae</taxon>
        <taxon>Stereocaulaceae</taxon>
        <taxon>Lepraria</taxon>
    </lineage>
</organism>
<dbReference type="Proteomes" id="UP001276659">
    <property type="component" value="Unassembled WGS sequence"/>
</dbReference>
<evidence type="ECO:0000256" key="1">
    <source>
        <dbReference type="ARBA" id="ARBA00022723"/>
    </source>
</evidence>
<gene>
    <name evidence="5" type="ORF">OEA41_004159</name>
</gene>
<dbReference type="InterPro" id="IPR011009">
    <property type="entry name" value="Kinase-like_dom_sf"/>
</dbReference>
<dbReference type="Gene3D" id="3.30.60.90">
    <property type="match status" value="1"/>
</dbReference>
<dbReference type="SUPFAM" id="SSF57850">
    <property type="entry name" value="RING/U-box"/>
    <property type="match status" value="1"/>
</dbReference>
<dbReference type="Gene3D" id="1.10.510.10">
    <property type="entry name" value="Transferase(Phosphotransferase) domain 1"/>
    <property type="match status" value="1"/>
</dbReference>
<keyword evidence="3" id="KW-0862">Zinc</keyword>
<dbReference type="SUPFAM" id="SSF56112">
    <property type="entry name" value="Protein kinase-like (PK-like)"/>
    <property type="match status" value="1"/>
</dbReference>
<protein>
    <recommendedName>
        <fullName evidence="4">Azaphilone pigments biosynthesis cluster protein L N-terminal domain-containing protein</fullName>
    </recommendedName>
</protein>
<accession>A0AAE0DJH3</accession>
<dbReference type="InterPro" id="IPR031348">
    <property type="entry name" value="PigL_N"/>
</dbReference>
<comment type="caution">
    <text evidence="5">The sequence shown here is derived from an EMBL/GenBank/DDBJ whole genome shotgun (WGS) entry which is preliminary data.</text>
</comment>
<reference evidence="5" key="1">
    <citation type="submission" date="2022-11" db="EMBL/GenBank/DDBJ databases">
        <title>Chromosomal genome sequence assembly and mating type (MAT) locus characterization of the leprose asexual lichenized fungus Lepraria neglecta (Nyl.) Erichsen.</title>
        <authorList>
            <person name="Allen J.L."/>
            <person name="Pfeffer B."/>
        </authorList>
    </citation>
    <scope>NUCLEOTIDE SEQUENCE</scope>
    <source>
        <strain evidence="5">Allen 5258</strain>
    </source>
</reference>
<evidence type="ECO:0000313" key="6">
    <source>
        <dbReference type="Proteomes" id="UP001276659"/>
    </source>
</evidence>
<evidence type="ECO:0000259" key="4">
    <source>
        <dbReference type="Pfam" id="PF17111"/>
    </source>
</evidence>
<dbReference type="Pfam" id="PF17111">
    <property type="entry name" value="PigL_N"/>
    <property type="match status" value="1"/>
</dbReference>
<dbReference type="GO" id="GO:0008270">
    <property type="term" value="F:zinc ion binding"/>
    <property type="evidence" value="ECO:0007669"/>
    <property type="project" value="UniProtKB-KW"/>
</dbReference>
<evidence type="ECO:0000256" key="2">
    <source>
        <dbReference type="ARBA" id="ARBA00022771"/>
    </source>
</evidence>
<evidence type="ECO:0000313" key="5">
    <source>
        <dbReference type="EMBL" id="KAK3172074.1"/>
    </source>
</evidence>
<feature type="domain" description="Azaphilone pigments biosynthesis cluster protein L N-terminal" evidence="4">
    <location>
        <begin position="2"/>
        <end position="174"/>
    </location>
</feature>
<dbReference type="EMBL" id="JASNWA010000008">
    <property type="protein sequence ID" value="KAK3172074.1"/>
    <property type="molecule type" value="Genomic_DNA"/>
</dbReference>
<name>A0AAE0DJH3_9LECA</name>